<protein>
    <submittedName>
        <fullName evidence="2">Uncharacterized protein</fullName>
    </submittedName>
</protein>
<reference evidence="2" key="1">
    <citation type="submission" date="2023-03" db="EMBL/GenBank/DDBJ databases">
        <title>Massive genome expansion in bonnet fungi (Mycena s.s.) driven by repeated elements and novel gene families across ecological guilds.</title>
        <authorList>
            <consortium name="Lawrence Berkeley National Laboratory"/>
            <person name="Harder C.B."/>
            <person name="Miyauchi S."/>
            <person name="Viragh M."/>
            <person name="Kuo A."/>
            <person name="Thoen E."/>
            <person name="Andreopoulos B."/>
            <person name="Lu D."/>
            <person name="Skrede I."/>
            <person name="Drula E."/>
            <person name="Henrissat B."/>
            <person name="Morin E."/>
            <person name="Kohler A."/>
            <person name="Barry K."/>
            <person name="LaButti K."/>
            <person name="Morin E."/>
            <person name="Salamov A."/>
            <person name="Lipzen A."/>
            <person name="Mereny Z."/>
            <person name="Hegedus B."/>
            <person name="Baldrian P."/>
            <person name="Stursova M."/>
            <person name="Weitz H."/>
            <person name="Taylor A."/>
            <person name="Grigoriev I.V."/>
            <person name="Nagy L.G."/>
            <person name="Martin F."/>
            <person name="Kauserud H."/>
        </authorList>
    </citation>
    <scope>NUCLEOTIDE SEQUENCE</scope>
    <source>
        <strain evidence="2">9284</strain>
    </source>
</reference>
<dbReference type="Gene3D" id="3.30.420.10">
    <property type="entry name" value="Ribonuclease H-like superfamily/Ribonuclease H"/>
    <property type="match status" value="1"/>
</dbReference>
<dbReference type="EMBL" id="JARKIF010000007">
    <property type="protein sequence ID" value="KAJ7635034.1"/>
    <property type="molecule type" value="Genomic_DNA"/>
</dbReference>
<dbReference type="InterPro" id="IPR036397">
    <property type="entry name" value="RNaseH_sf"/>
</dbReference>
<evidence type="ECO:0000256" key="1">
    <source>
        <dbReference type="SAM" id="MobiDB-lite"/>
    </source>
</evidence>
<feature type="region of interest" description="Disordered" evidence="1">
    <location>
        <begin position="1"/>
        <end position="31"/>
    </location>
</feature>
<sequence length="457" mass="52489">MSTSSDSTSPPPRKRRRLDEPVLVTRSRQQETAKAARQAAYKDLQRILKSQKQVLELDGGHNGLLSTRLRAIESTLRLMWGEGKVGMMSASRTAALAHGFAMEWGSRLVRAWTQRWVRDREMPDSRRGQHSKVHSIFDDPAVSAAVRSYLRSNKWSIDPGKLKQLVNNELDPKTAREYAEHITTKEMPTGLREYVETTLLPRLQLKKTGKGFSLSTMRRVLIREGFTWVYKGEQPLLKKGVGQGHHRSEFLNVVDGHMPEAGQGLDYGKNHEGFWNRHLFVEQLQKKFIPAFERRHPGAVAVLWVDHSQGHAAWPGDALRASEMNFRAGGAQPIMRVGWYTDSDGERVAQPMIFAANHAQYHCEINFIEYFWGAVKRYLRENCDYTFKTLKENMPKAMASVSVELIRKWEHRAWRFIDAYKSGLAANEAQRRVKEFSSRKYKSHRRITERVASAMDA</sequence>
<dbReference type="AlphaFoldDB" id="A0AAD7BZW9"/>
<gene>
    <name evidence="2" type="ORF">FB45DRAFT_977882</name>
</gene>
<dbReference type="PANTHER" id="PTHR35871:SF1">
    <property type="entry name" value="CXC1-LIKE CYSTEINE CLUSTER ASSOCIATED WITH KDZ TRANSPOSASES DOMAIN-CONTAINING PROTEIN"/>
    <property type="match status" value="1"/>
</dbReference>
<organism evidence="2 3">
    <name type="scientific">Roridomyces roridus</name>
    <dbReference type="NCBI Taxonomy" id="1738132"/>
    <lineage>
        <taxon>Eukaryota</taxon>
        <taxon>Fungi</taxon>
        <taxon>Dikarya</taxon>
        <taxon>Basidiomycota</taxon>
        <taxon>Agaricomycotina</taxon>
        <taxon>Agaricomycetes</taxon>
        <taxon>Agaricomycetidae</taxon>
        <taxon>Agaricales</taxon>
        <taxon>Marasmiineae</taxon>
        <taxon>Mycenaceae</taxon>
        <taxon>Roridomyces</taxon>
    </lineage>
</organism>
<evidence type="ECO:0000313" key="3">
    <source>
        <dbReference type="Proteomes" id="UP001221142"/>
    </source>
</evidence>
<keyword evidence="3" id="KW-1185">Reference proteome</keyword>
<dbReference type="Proteomes" id="UP001221142">
    <property type="component" value="Unassembled WGS sequence"/>
</dbReference>
<name>A0AAD7BZW9_9AGAR</name>
<evidence type="ECO:0000313" key="2">
    <source>
        <dbReference type="EMBL" id="KAJ7635034.1"/>
    </source>
</evidence>
<comment type="caution">
    <text evidence="2">The sequence shown here is derived from an EMBL/GenBank/DDBJ whole genome shotgun (WGS) entry which is preliminary data.</text>
</comment>
<proteinExistence type="predicted"/>
<accession>A0AAD7BZW9</accession>
<dbReference type="GO" id="GO:0003676">
    <property type="term" value="F:nucleic acid binding"/>
    <property type="evidence" value="ECO:0007669"/>
    <property type="project" value="InterPro"/>
</dbReference>
<dbReference type="PANTHER" id="PTHR35871">
    <property type="entry name" value="EXPRESSED PROTEIN"/>
    <property type="match status" value="1"/>
</dbReference>